<proteinExistence type="predicted"/>
<feature type="transmembrane region" description="Helical" evidence="1">
    <location>
        <begin position="21"/>
        <end position="40"/>
    </location>
</feature>
<sequence length="440" mass="50538">MKNKIKLFFYNNRRWIYCLEYIFYSIILLAIVTYIDSSYSGLTKYVPHIMLSSVELAMTVLSSLVSALLTITTFTFSTILTVFTLYHNSFTPRSVENFLDKKITMKVLGIFIGGFVYCLVSLNFMKSGQDQRLVIAGTIGVIYAIWGAIYFVIFVQNVLSGVNYSKLLENIADKTDKMIDKELEDRDFELLEKAEWTKKEKRIAAAESGYLEIIDIEKIKKIIQDEDIVFTIEVSKGEFITQKQTLGYLSKDSLDDETIEKIQKQFLFTETRISDEDYKVGLRKIAEIAARALSPGINDPNTAIHCTRKLSILLSHLAKVDSNHHYIKTDGKARIYYTSKSFKDVLIEFMHPLFTYGSSDASVVRAIFQGLLIIKLTASDKNKEVVMNLAEDFYQSVADNFKREADLSLFMEIYQEIMTGSKEEKEIAKEEKEEEKEEEK</sequence>
<dbReference type="EMBL" id="CP096649">
    <property type="protein sequence ID" value="UQK58737.1"/>
    <property type="molecule type" value="Genomic_DNA"/>
</dbReference>
<feature type="transmembrane region" description="Helical" evidence="1">
    <location>
        <begin position="60"/>
        <end position="86"/>
    </location>
</feature>
<reference evidence="2" key="1">
    <citation type="submission" date="2022-04" db="EMBL/GenBank/DDBJ databases">
        <title>Complete genome sequences of Ezakiella coagulans and Fenollaria massiliensis.</title>
        <authorList>
            <person name="France M.T."/>
            <person name="Clifford J."/>
            <person name="Narina S."/>
            <person name="Rutt L."/>
            <person name="Ravel J."/>
        </authorList>
    </citation>
    <scope>NUCLEOTIDE SEQUENCE</scope>
    <source>
        <strain evidence="2">C0061C2</strain>
    </source>
</reference>
<keyword evidence="3" id="KW-1185">Reference proteome</keyword>
<dbReference type="AlphaFoldDB" id="A0A9E7DIH0"/>
<accession>A0A9E7DIH0</accession>
<feature type="transmembrane region" description="Helical" evidence="1">
    <location>
        <begin position="131"/>
        <end position="155"/>
    </location>
</feature>
<organism evidence="2 3">
    <name type="scientific">Fenollaria massiliensis</name>
    <dbReference type="NCBI Taxonomy" id="938288"/>
    <lineage>
        <taxon>Bacteria</taxon>
        <taxon>Bacillati</taxon>
        <taxon>Bacillota</taxon>
        <taxon>Clostridia</taxon>
        <taxon>Eubacteriales</taxon>
        <taxon>Fenollaria</taxon>
    </lineage>
</organism>
<keyword evidence="1" id="KW-1133">Transmembrane helix</keyword>
<dbReference type="KEGG" id="fms:M1R53_05730"/>
<dbReference type="Pfam" id="PF10011">
    <property type="entry name" value="DUF2254"/>
    <property type="match status" value="1"/>
</dbReference>
<feature type="transmembrane region" description="Helical" evidence="1">
    <location>
        <begin position="107"/>
        <end position="125"/>
    </location>
</feature>
<dbReference type="Proteomes" id="UP000831151">
    <property type="component" value="Chromosome"/>
</dbReference>
<evidence type="ECO:0000313" key="3">
    <source>
        <dbReference type="Proteomes" id="UP000831151"/>
    </source>
</evidence>
<evidence type="ECO:0000256" key="1">
    <source>
        <dbReference type="SAM" id="Phobius"/>
    </source>
</evidence>
<gene>
    <name evidence="2" type="ORF">M1R53_05730</name>
</gene>
<evidence type="ECO:0000313" key="2">
    <source>
        <dbReference type="EMBL" id="UQK58737.1"/>
    </source>
</evidence>
<dbReference type="RefSeq" id="WP_249242316.1">
    <property type="nucleotide sequence ID" value="NZ_CP096649.1"/>
</dbReference>
<name>A0A9E7DIH0_9FIRM</name>
<keyword evidence="1" id="KW-0812">Transmembrane</keyword>
<protein>
    <submittedName>
        <fullName evidence="2">DUF2254 domain-containing protein</fullName>
    </submittedName>
</protein>
<keyword evidence="1" id="KW-0472">Membrane</keyword>
<dbReference type="InterPro" id="IPR018723">
    <property type="entry name" value="DUF2254_membrane"/>
</dbReference>